<proteinExistence type="predicted"/>
<evidence type="ECO:0000313" key="1">
    <source>
        <dbReference type="EMBL" id="KNB49272.1"/>
    </source>
</evidence>
<dbReference type="AlphaFoldDB" id="A0A0K9X9F4"/>
<reference evidence="2" key="1">
    <citation type="submission" date="2015-07" db="EMBL/GenBank/DDBJ databases">
        <title>Draft genome sequence of Streptomyces sp. CMAA 1322, a bacterium isolated from Caatinga biome, from dry forest semiarid of Brazil.</title>
        <authorList>
            <person name="Santos S.N."/>
            <person name="Gacesa R."/>
            <person name="Taketani R.G."/>
            <person name="Long P.F."/>
            <person name="Melo I.S."/>
        </authorList>
    </citation>
    <scope>NUCLEOTIDE SEQUENCE [LARGE SCALE GENOMIC DNA]</scope>
    <source>
        <strain evidence="2">CMAA 1322</strain>
    </source>
</reference>
<dbReference type="EMBL" id="LFXA01000018">
    <property type="protein sequence ID" value="KNB49272.1"/>
    <property type="molecule type" value="Genomic_DNA"/>
</dbReference>
<dbReference type="PATRIC" id="fig|1678637.3.peg.6123"/>
<gene>
    <name evidence="1" type="ORF">AC230_28680</name>
</gene>
<name>A0A0K9X9F4_9ACTN</name>
<dbReference type="Pfam" id="PF19790">
    <property type="entry name" value="DUF6274"/>
    <property type="match status" value="1"/>
</dbReference>
<comment type="caution">
    <text evidence="1">The sequence shown here is derived from an EMBL/GenBank/DDBJ whole genome shotgun (WGS) entry which is preliminary data.</text>
</comment>
<sequence length="68" mass="6900">MTTTSRSGGSRHETGALLRAHLSAAVGSGHLTLHCAVCHRLLRLAALDPGAEGDGAVRAARDSGPAAW</sequence>
<dbReference type="OrthoDB" id="4328887at2"/>
<dbReference type="Proteomes" id="UP000037288">
    <property type="component" value="Unassembled WGS sequence"/>
</dbReference>
<protein>
    <submittedName>
        <fullName evidence="1">Uncharacterized protein</fullName>
    </submittedName>
</protein>
<dbReference type="InterPro" id="IPR046241">
    <property type="entry name" value="DUF6274"/>
</dbReference>
<dbReference type="RefSeq" id="WP_049719221.1">
    <property type="nucleotide sequence ID" value="NZ_LFXA01000018.1"/>
</dbReference>
<organism evidence="1 2">
    <name type="scientific">Streptomyces caatingaensis</name>
    <dbReference type="NCBI Taxonomy" id="1678637"/>
    <lineage>
        <taxon>Bacteria</taxon>
        <taxon>Bacillati</taxon>
        <taxon>Actinomycetota</taxon>
        <taxon>Actinomycetes</taxon>
        <taxon>Kitasatosporales</taxon>
        <taxon>Streptomycetaceae</taxon>
        <taxon>Streptomyces</taxon>
    </lineage>
</organism>
<keyword evidence="2" id="KW-1185">Reference proteome</keyword>
<accession>A0A0K9X9F4</accession>
<evidence type="ECO:0000313" key="2">
    <source>
        <dbReference type="Proteomes" id="UP000037288"/>
    </source>
</evidence>